<evidence type="ECO:0000313" key="1">
    <source>
        <dbReference type="EMBL" id="CBY32618.1"/>
    </source>
</evidence>
<dbReference type="Proteomes" id="UP000011014">
    <property type="component" value="Unassembled WGS sequence"/>
</dbReference>
<sequence>MSLRIRRIPLYDSNTVDRSMYPPKLRRDSRYFASCTNLEKVEIDLNQKVFDAITQKGRSPAIAKKSKTSKFMNFSKIFLKKFEKESKFTSKTPIVRTREQVINSGLIIWEEESGPVFA</sequence>
<organism evidence="1">
    <name type="scientific">Oikopleura dioica</name>
    <name type="common">Tunicate</name>
    <dbReference type="NCBI Taxonomy" id="34765"/>
    <lineage>
        <taxon>Eukaryota</taxon>
        <taxon>Metazoa</taxon>
        <taxon>Chordata</taxon>
        <taxon>Tunicata</taxon>
        <taxon>Appendicularia</taxon>
        <taxon>Copelata</taxon>
        <taxon>Oikopleuridae</taxon>
        <taxon>Oikopleura</taxon>
    </lineage>
</organism>
<accession>E4YAN1</accession>
<protein>
    <submittedName>
        <fullName evidence="1">Uncharacterized protein</fullName>
    </submittedName>
</protein>
<dbReference type="AlphaFoldDB" id="E4YAN1"/>
<proteinExistence type="predicted"/>
<name>E4YAN1_OIKDI</name>
<reference evidence="1" key="1">
    <citation type="journal article" date="2010" name="Science">
        <title>Plasticity of animal genome architecture unmasked by rapid evolution of a pelagic tunicate.</title>
        <authorList>
            <person name="Denoeud F."/>
            <person name="Henriet S."/>
            <person name="Mungpakdee S."/>
            <person name="Aury J.M."/>
            <person name="Da Silva C."/>
            <person name="Brinkmann H."/>
            <person name="Mikhaleva J."/>
            <person name="Olsen L.C."/>
            <person name="Jubin C."/>
            <person name="Canestro C."/>
            <person name="Bouquet J.M."/>
            <person name="Danks G."/>
            <person name="Poulain J."/>
            <person name="Campsteijn C."/>
            <person name="Adamski M."/>
            <person name="Cross I."/>
            <person name="Yadetie F."/>
            <person name="Muffato M."/>
            <person name="Louis A."/>
            <person name="Butcher S."/>
            <person name="Tsagkogeorga G."/>
            <person name="Konrad A."/>
            <person name="Singh S."/>
            <person name="Jensen M.F."/>
            <person name="Cong E.H."/>
            <person name="Eikeseth-Otteraa H."/>
            <person name="Noel B."/>
            <person name="Anthouard V."/>
            <person name="Porcel B.M."/>
            <person name="Kachouri-Lafond R."/>
            <person name="Nishino A."/>
            <person name="Ugolini M."/>
            <person name="Chourrout P."/>
            <person name="Nishida H."/>
            <person name="Aasland R."/>
            <person name="Huzurbazar S."/>
            <person name="Westhof E."/>
            <person name="Delsuc F."/>
            <person name="Lehrach H."/>
            <person name="Reinhardt R."/>
            <person name="Weissenbach J."/>
            <person name="Roy S.W."/>
            <person name="Artiguenave F."/>
            <person name="Postlethwait J.H."/>
            <person name="Manak J.R."/>
            <person name="Thompson E.M."/>
            <person name="Jaillon O."/>
            <person name="Du Pasquier L."/>
            <person name="Boudinot P."/>
            <person name="Liberles D.A."/>
            <person name="Volff J.N."/>
            <person name="Philippe H."/>
            <person name="Lenhard B."/>
            <person name="Roest Crollius H."/>
            <person name="Wincker P."/>
            <person name="Chourrout D."/>
        </authorList>
    </citation>
    <scope>NUCLEOTIDE SEQUENCE [LARGE SCALE GENOMIC DNA]</scope>
</reference>
<gene>
    <name evidence="1" type="ORF">GSOID_T00031958001</name>
</gene>
<dbReference type="EMBL" id="FN654362">
    <property type="protein sequence ID" value="CBY32618.1"/>
    <property type="molecule type" value="Genomic_DNA"/>
</dbReference>